<feature type="binding site" evidence="14">
    <location>
        <position position="156"/>
    </location>
    <ligand>
        <name>Fe cation</name>
        <dbReference type="ChEBI" id="CHEBI:24875"/>
        <label>2</label>
    </ligand>
</feature>
<dbReference type="Pfam" id="PF03405">
    <property type="entry name" value="FA_desaturase_2"/>
    <property type="match status" value="1"/>
</dbReference>
<feature type="binding site" evidence="14">
    <location>
        <position position="245"/>
    </location>
    <ligand>
        <name>Fe cation</name>
        <dbReference type="ChEBI" id="CHEBI:24875"/>
        <label>2</label>
    </ligand>
</feature>
<evidence type="ECO:0000256" key="1">
    <source>
        <dbReference type="ARBA" id="ARBA00001954"/>
    </source>
</evidence>
<comment type="cofactor">
    <cofactor evidence="14">
        <name>Fe cation</name>
        <dbReference type="ChEBI" id="CHEBI:24875"/>
    </cofactor>
    <text evidence="14">Binds 2 iron ions per subunit.</text>
</comment>
<evidence type="ECO:0000256" key="8">
    <source>
        <dbReference type="ARBA" id="ARBA00022832"/>
    </source>
</evidence>
<gene>
    <name evidence="15" type="ORF">LLUT_LOCUS6530</name>
</gene>
<evidence type="ECO:0000256" key="14">
    <source>
        <dbReference type="PIRSR" id="PIRSR000346-1"/>
    </source>
</evidence>
<keyword evidence="8" id="KW-0276">Fatty acid metabolism</keyword>
<dbReference type="CDD" id="cd01050">
    <property type="entry name" value="Acyl_ACP_Desat"/>
    <property type="match status" value="1"/>
</dbReference>
<dbReference type="EMBL" id="CAXHTB010000004">
    <property type="protein sequence ID" value="CAL0305470.1"/>
    <property type="molecule type" value="Genomic_DNA"/>
</dbReference>
<comment type="similarity">
    <text evidence="3">Belongs to the fatty acid desaturase type 2 family.</text>
</comment>
<evidence type="ECO:0008006" key="17">
    <source>
        <dbReference type="Google" id="ProtNLM"/>
    </source>
</evidence>
<feature type="binding site" evidence="14">
    <location>
        <position position="156"/>
    </location>
    <ligand>
        <name>Fe cation</name>
        <dbReference type="ChEBI" id="CHEBI:24875"/>
        <label>1</label>
    </ligand>
</feature>
<dbReference type="InterPro" id="IPR009078">
    <property type="entry name" value="Ferritin-like_SF"/>
</dbReference>
<dbReference type="GO" id="GO:0046872">
    <property type="term" value="F:metal ion binding"/>
    <property type="evidence" value="ECO:0007669"/>
    <property type="project" value="UniProtKB-KW"/>
</dbReference>
<keyword evidence="6" id="KW-0934">Plastid</keyword>
<evidence type="ECO:0000256" key="2">
    <source>
        <dbReference type="ARBA" id="ARBA00004229"/>
    </source>
</evidence>
<dbReference type="AlphaFoldDB" id="A0AAV1W7Y2"/>
<dbReference type="FunFam" id="1.10.620.20:FF:000002">
    <property type="entry name" value="Stearoyl-[acyl-carrier-protein] 9-desaturase, chloroplastic"/>
    <property type="match status" value="1"/>
</dbReference>
<evidence type="ECO:0000256" key="6">
    <source>
        <dbReference type="ARBA" id="ARBA00022640"/>
    </source>
</evidence>
<keyword evidence="5" id="KW-0150">Chloroplast</keyword>
<keyword evidence="4" id="KW-0444">Lipid biosynthesis</keyword>
<dbReference type="Gene3D" id="1.10.620.20">
    <property type="entry name" value="Ribonucleotide Reductase, subunit A"/>
    <property type="match status" value="1"/>
</dbReference>
<dbReference type="GO" id="GO:0045300">
    <property type="term" value="F:stearoyl-[ACP] desaturase activity"/>
    <property type="evidence" value="ECO:0007669"/>
    <property type="project" value="InterPro"/>
</dbReference>
<feature type="binding site" evidence="14">
    <location>
        <position position="242"/>
    </location>
    <ligand>
        <name>Fe cation</name>
        <dbReference type="ChEBI" id="CHEBI:24875"/>
        <label>2</label>
    </ligand>
</feature>
<evidence type="ECO:0000313" key="16">
    <source>
        <dbReference type="Proteomes" id="UP001497480"/>
    </source>
</evidence>
<keyword evidence="16" id="KW-1185">Reference proteome</keyword>
<comment type="subcellular location">
    <subcellularLocation>
        <location evidence="2">Plastid</location>
        <location evidence="2">Chloroplast</location>
    </subcellularLocation>
</comment>
<evidence type="ECO:0000256" key="11">
    <source>
        <dbReference type="ARBA" id="ARBA00023004"/>
    </source>
</evidence>
<feature type="binding site" evidence="14">
    <location>
        <position position="159"/>
    </location>
    <ligand>
        <name>Fe cation</name>
        <dbReference type="ChEBI" id="CHEBI:24875"/>
        <label>1</label>
    </ligand>
</feature>
<evidence type="ECO:0000256" key="5">
    <source>
        <dbReference type="ARBA" id="ARBA00022528"/>
    </source>
</evidence>
<keyword evidence="9" id="KW-0809">Transit peptide</keyword>
<dbReference type="GO" id="GO:0006633">
    <property type="term" value="P:fatty acid biosynthetic process"/>
    <property type="evidence" value="ECO:0007669"/>
    <property type="project" value="UniProtKB-KW"/>
</dbReference>
<evidence type="ECO:0000256" key="9">
    <source>
        <dbReference type="ARBA" id="ARBA00022946"/>
    </source>
</evidence>
<keyword evidence="11 14" id="KW-0408">Iron</keyword>
<dbReference type="InterPro" id="IPR012348">
    <property type="entry name" value="RNR-like"/>
</dbReference>
<evidence type="ECO:0000256" key="10">
    <source>
        <dbReference type="ARBA" id="ARBA00023002"/>
    </source>
</evidence>
<feature type="binding site" evidence="14">
    <location>
        <position position="118"/>
    </location>
    <ligand>
        <name>Fe cation</name>
        <dbReference type="ChEBI" id="CHEBI:24875"/>
        <label>1</label>
    </ligand>
</feature>
<keyword evidence="10" id="KW-0560">Oxidoreductase</keyword>
<sequence length="378" mass="43337">MNTYSLALTPSCSPKTHHHLKPPSKSTISATAATIRTKKAHSMPHEKIEVFQSLENWASHNILPLVKPIEKSWQPHDMLPDSSLPSDEFIDQVRILRDRTSQLEDDYLVVLVGAMITEEALPSYQTWINQQDGVKDENGSCDSSWAKWTRCWTSEENRHGDLLRTYLYLSGRVDMQMIEKTIQYLIAAGTDLRTENNPYMAFVYTSFQERATFMSHGKMARMAKEGGDPVLARILGTIAADEKRHETAYIKIVEKLLEVDPTGTIIAIKNMMRNKITMPAHMMNDGRDPHLYDHLGAVSQRLRVYSTTDYVNIVEYLIGRWRLEKLEGLTSEGRSAQEFVCGLVHVIKRLEERSNELESKKELKGTKFSWIFNKEVMM</sequence>
<evidence type="ECO:0000256" key="3">
    <source>
        <dbReference type="ARBA" id="ARBA00008749"/>
    </source>
</evidence>
<dbReference type="SUPFAM" id="SSF47240">
    <property type="entry name" value="Ferritin-like"/>
    <property type="match status" value="1"/>
</dbReference>
<keyword evidence="13" id="KW-0275">Fatty acid biosynthesis</keyword>
<dbReference type="PANTHER" id="PTHR31155:SF31">
    <property type="entry name" value="STEAROYL-[ACYL-CARRIER-PROTEIN] 9-DESATURASE 6, CHLOROPLASTIC"/>
    <property type="match status" value="1"/>
</dbReference>
<name>A0AAV1W7Y2_LUPLU</name>
<evidence type="ECO:0000256" key="13">
    <source>
        <dbReference type="ARBA" id="ARBA00023160"/>
    </source>
</evidence>
<dbReference type="Proteomes" id="UP001497480">
    <property type="component" value="Unassembled WGS sequence"/>
</dbReference>
<dbReference type="PIRSF" id="PIRSF000346">
    <property type="entry name" value="Dlt9_acylACP_des"/>
    <property type="match status" value="1"/>
</dbReference>
<dbReference type="GO" id="GO:0009570">
    <property type="term" value="C:chloroplast stroma"/>
    <property type="evidence" value="ECO:0007669"/>
    <property type="project" value="TreeGrafter"/>
</dbReference>
<keyword evidence="12" id="KW-0443">Lipid metabolism</keyword>
<evidence type="ECO:0000256" key="7">
    <source>
        <dbReference type="ARBA" id="ARBA00022723"/>
    </source>
</evidence>
<protein>
    <recommendedName>
        <fullName evidence="17">Acyl-[acyl-carrier-protein] desaturase</fullName>
    </recommendedName>
</protein>
<dbReference type="InterPro" id="IPR005067">
    <property type="entry name" value="Fatty_acid_desaturase-2"/>
</dbReference>
<comment type="cofactor">
    <cofactor evidence="1">
        <name>Fe(2+)</name>
        <dbReference type="ChEBI" id="CHEBI:29033"/>
    </cofactor>
</comment>
<evidence type="ECO:0000256" key="4">
    <source>
        <dbReference type="ARBA" id="ARBA00022516"/>
    </source>
</evidence>
<evidence type="ECO:0000313" key="15">
    <source>
        <dbReference type="EMBL" id="CAL0305470.1"/>
    </source>
</evidence>
<organism evidence="15 16">
    <name type="scientific">Lupinus luteus</name>
    <name type="common">European yellow lupine</name>
    <dbReference type="NCBI Taxonomy" id="3873"/>
    <lineage>
        <taxon>Eukaryota</taxon>
        <taxon>Viridiplantae</taxon>
        <taxon>Streptophyta</taxon>
        <taxon>Embryophyta</taxon>
        <taxon>Tracheophyta</taxon>
        <taxon>Spermatophyta</taxon>
        <taxon>Magnoliopsida</taxon>
        <taxon>eudicotyledons</taxon>
        <taxon>Gunneridae</taxon>
        <taxon>Pentapetalae</taxon>
        <taxon>rosids</taxon>
        <taxon>fabids</taxon>
        <taxon>Fabales</taxon>
        <taxon>Fabaceae</taxon>
        <taxon>Papilionoideae</taxon>
        <taxon>50 kb inversion clade</taxon>
        <taxon>genistoids sensu lato</taxon>
        <taxon>core genistoids</taxon>
        <taxon>Genisteae</taxon>
        <taxon>Lupinus</taxon>
    </lineage>
</organism>
<reference evidence="15 16" key="1">
    <citation type="submission" date="2024-03" db="EMBL/GenBank/DDBJ databases">
        <authorList>
            <person name="Martinez-Hernandez J."/>
        </authorList>
    </citation>
    <scope>NUCLEOTIDE SEQUENCE [LARGE SCALE GENOMIC DNA]</scope>
</reference>
<evidence type="ECO:0000256" key="12">
    <source>
        <dbReference type="ARBA" id="ARBA00023098"/>
    </source>
</evidence>
<dbReference type="PANTHER" id="PTHR31155">
    <property type="entry name" value="ACYL- ACYL-CARRIER-PROTEIN DESATURASE-RELATED"/>
    <property type="match status" value="1"/>
</dbReference>
<feature type="binding site" evidence="14">
    <location>
        <position position="209"/>
    </location>
    <ligand>
        <name>Fe cation</name>
        <dbReference type="ChEBI" id="CHEBI:24875"/>
        <label>2</label>
    </ligand>
</feature>
<keyword evidence="7 14" id="KW-0479">Metal-binding</keyword>
<feature type="binding site" evidence="14">
    <location>
        <position position="242"/>
    </location>
    <ligand>
        <name>Fe cation</name>
        <dbReference type="ChEBI" id="CHEBI:24875"/>
        <label>1</label>
    </ligand>
</feature>
<accession>A0AAV1W7Y2</accession>
<comment type="caution">
    <text evidence="15">The sequence shown here is derived from an EMBL/GenBank/DDBJ whole genome shotgun (WGS) entry which is preliminary data.</text>
</comment>
<proteinExistence type="inferred from homology"/>